<sequence length="47" mass="5092">MRKIVFPPAFTTALGHWVPALAEQPQVSSGRKRAVPGGGYEPLESQE</sequence>
<dbReference type="Proteomes" id="UP000004030">
    <property type="component" value="Unassembled WGS sequence"/>
</dbReference>
<reference evidence="2 3" key="1">
    <citation type="journal article" date="2012" name="J. Bacteriol.">
        <title>Genome sequence of benzo(a)pyrene-degrading bacterium Novosphingobium pentaromativorans US6-1.</title>
        <authorList>
            <person name="Luo Y.R."/>
            <person name="Kang S.G."/>
            <person name="Kim S.J."/>
            <person name="Kim M.R."/>
            <person name="Li N."/>
            <person name="Lee J.H."/>
            <person name="Kwon K.K."/>
        </authorList>
    </citation>
    <scope>NUCLEOTIDE SEQUENCE [LARGE SCALE GENOMIC DNA]</scope>
    <source>
        <strain evidence="2 3">US6-1</strain>
    </source>
</reference>
<dbReference type="RefSeq" id="WP_007015253.1">
    <property type="nucleotide sequence ID" value="NZ_AGFM01000065.1"/>
</dbReference>
<accession>G6EJ24</accession>
<feature type="region of interest" description="Disordered" evidence="1">
    <location>
        <begin position="25"/>
        <end position="47"/>
    </location>
</feature>
<proteinExistence type="predicted"/>
<comment type="caution">
    <text evidence="2">The sequence shown here is derived from an EMBL/GenBank/DDBJ whole genome shotgun (WGS) entry which is preliminary data.</text>
</comment>
<keyword evidence="3" id="KW-1185">Reference proteome</keyword>
<gene>
    <name evidence="2" type="ORF">NSU_4345</name>
</gene>
<protein>
    <submittedName>
        <fullName evidence="2">Uncharacterized protein</fullName>
    </submittedName>
</protein>
<evidence type="ECO:0000313" key="3">
    <source>
        <dbReference type="Proteomes" id="UP000004030"/>
    </source>
</evidence>
<dbReference type="EMBL" id="AGFM01000065">
    <property type="protein sequence ID" value="EHJ58783.1"/>
    <property type="molecule type" value="Genomic_DNA"/>
</dbReference>
<dbReference type="AlphaFoldDB" id="G6EJ24"/>
<organism evidence="2 3">
    <name type="scientific">Novosphingobium pentaromativorans US6-1</name>
    <dbReference type="NCBI Taxonomy" id="1088721"/>
    <lineage>
        <taxon>Bacteria</taxon>
        <taxon>Pseudomonadati</taxon>
        <taxon>Pseudomonadota</taxon>
        <taxon>Alphaproteobacteria</taxon>
        <taxon>Sphingomonadales</taxon>
        <taxon>Sphingomonadaceae</taxon>
        <taxon>Novosphingobium</taxon>
    </lineage>
</organism>
<name>G6EJ24_9SPHN</name>
<evidence type="ECO:0000313" key="2">
    <source>
        <dbReference type="EMBL" id="EHJ58783.1"/>
    </source>
</evidence>
<evidence type="ECO:0000256" key="1">
    <source>
        <dbReference type="SAM" id="MobiDB-lite"/>
    </source>
</evidence>